<dbReference type="InterPro" id="IPR026453">
    <property type="entry name" value="PGF_pre_PGF"/>
</dbReference>
<feature type="region of interest" description="Disordered" evidence="1">
    <location>
        <begin position="1568"/>
        <end position="1608"/>
    </location>
</feature>
<gene>
    <name evidence="4" type="ORF">DM868_13910</name>
</gene>
<comment type="caution">
    <text evidence="4">The sequence shown here is derived from an EMBL/GenBank/DDBJ whole genome shotgun (WGS) entry which is preliminary data.</text>
</comment>
<feature type="compositionally biased region" description="Low complexity" evidence="1">
    <location>
        <begin position="1436"/>
        <end position="1448"/>
    </location>
</feature>
<dbReference type="OrthoDB" id="103676at2157"/>
<dbReference type="RefSeq" id="WP_137277439.1">
    <property type="nucleotide sequence ID" value="NZ_QKNX01000007.1"/>
</dbReference>
<feature type="domain" description="GLUG" evidence="3">
    <location>
        <begin position="980"/>
        <end position="1006"/>
    </location>
</feature>
<feature type="compositionally biased region" description="Polar residues" evidence="1">
    <location>
        <begin position="763"/>
        <end position="777"/>
    </location>
</feature>
<evidence type="ECO:0000256" key="2">
    <source>
        <dbReference type="SAM" id="Phobius"/>
    </source>
</evidence>
<feature type="region of interest" description="Disordered" evidence="1">
    <location>
        <begin position="763"/>
        <end position="786"/>
    </location>
</feature>
<reference evidence="4 5" key="1">
    <citation type="submission" date="2019-04" db="EMBL/GenBank/DDBJ databases">
        <title>Natronomonas sp. F20-122 a newhaloarchaeon isolated from a saline saltern of Isla Bacuta, Huelva, Spain.</title>
        <authorList>
            <person name="Duran-Viseras A."/>
            <person name="Sanchez-Porro C."/>
            <person name="Ventosa A."/>
        </authorList>
    </citation>
    <scope>NUCLEOTIDE SEQUENCE [LARGE SCALE GENOMIC DNA]</scope>
    <source>
        <strain evidence="4 5">F20-122</strain>
    </source>
</reference>
<dbReference type="EMBL" id="QKNX01000007">
    <property type="protein sequence ID" value="TKR24694.1"/>
    <property type="molecule type" value="Genomic_DNA"/>
</dbReference>
<keyword evidence="5" id="KW-1185">Reference proteome</keyword>
<keyword evidence="2" id="KW-0812">Transmembrane</keyword>
<dbReference type="SUPFAM" id="SSF49373">
    <property type="entry name" value="Invasin/intimin cell-adhesion fragments"/>
    <property type="match status" value="1"/>
</dbReference>
<dbReference type="InterPro" id="IPR013783">
    <property type="entry name" value="Ig-like_fold"/>
</dbReference>
<sequence>MRRPLVWLAVVLVAVVGLTSSGLVGVAAAQDTAPTCSEVSFSVGDGSADDPYEIENVSQLQCIEEDLDAHYELVSDVDASATSGWNGGKGFEPIGNFSQPFTGTFDGNANSIEGLAIDRPNDNFVGLFGAAVGTTDSRPLIGNLRLEGVNITGQAGSHRYAGTGGGGVAGLLGGVNAETNTSHARIVNVSVNGTITADGGGYNVAGIVAGAVDFEGRSNGFLLEDQAVFTGEIDAPGVTQVGGMVSRTGYETSLSTGYVVADITAGSEVGGIVGHSSTKPSTFEEMYYAGNISGDSNVGAIVGLVGDDGDDFQSSVYWDSSLESDGFGVRDEDGTVDMTPLSTAEMQGVTAEENMDFDWDGTWQSVASDYPVFQWEAAAVDGTSVANIEAVPVALASESTDTLTVRATDAFGNPIEGVEITVQDADGLSFDKDTNSTETNGETTFTVETGAEAAYSPTFTAVDKSITDTATMITYAEGNGSESDPYGIGNWYHLDNVRENPAANYTLLDDLDSNTTGYDEVANTSANDGKGFDPIGTSEAPFTGTFDGQDNEIDEIVIARPAEDGVGLFGFVGTTAGEKGVIENLHLSNVDVTGNGDYEDGGVGGLVGKMEGGELRDGSVSGTVTGTDQYVGLVVGSGWNSAGEGLNQILRFDSHGTVTQSGGKGRVGGLVGGTDGMTISASYSTATVNASGNAIGGLVGNFAVGTISESYATGEVTGEAEVGGLVGTNRGTVSNSYATGGVSGSGNDVGGLVGFKEDGATTEDSYWDTETTGQASSRGGAGLATDQMRGSAASNNMTAFDFQNTWDVRSGAAVSYPYLQNNTQSPPPGLESLFASGTGSESSPFEIKNWYHLDNVSRLPGANYTLLADLNSSTTGYDEVANASANDGKGFEPIGSADEPFVGTFDGNDQNISDLYMNRTSGNVGLFATVKDGTVHNLIVTDLSFTSASSGPATGGIVGKNSGLVDNVSVHGTLSGTDGRRNVGGLVGSNEGSGTVTRSSANVTINVTGQSGQTGGLVGNNVGTIESSTARGTVELKKGLLVGGLVGINSGTVNASSAEGMETVAGSLQVGGLIGGNSGGTVHTSSAEEIKSVNGTLHVGGLIGIHAGGTVNASSATGRTTVKGDSFVAGLIGGTFSSTFSRIADSHANVKVKGNKSVGGLVGGNGGESFPVDFNKNQSFPGGTISNSTATGAVTAPAGVTGEKVGGLVGQLYRGTITRSSASGTVDAPDATHVGGLVGYADGTESNNRRVRTIRESYATGDVTGNESVGGLVGTTRNETVVHSYAVGNVTGDTAVGGLVGNHTGTNANVTEAYAAGTVSGGTDVGGLIGTTQASPTVESAYWDTETAAQSSSEGGTDLNTSQLKANESLAGFDFQHTWDVVDNETHSSYPYLLNNTQSPPPGLHELAPTPGAGGDGNDDPDSGQSNEDSSDSDDNSGNGASTSGGSSNDDDDDRSSVDVRSMAQPDAAGAQDGESDVAPTSTTGFVVSMRNVDGGEQIAVDFTEQRRPTASQPTDGDAPPTENEETPSGESAPRNVQSDGLVLTISEEGDHELTVTARDVDVFATAAESGDGDAEPSDGEDTDRGEGESSGEVDLSTDAFDEESTRFVEATSARPVGFITVEHTFDSDDLETATHRFRVRKSYLAATGATAESVALYREEPESYRALSTRRVGEDDAYYYFEADTPGFSTFVIGTEAPIFDLGEPTLEQADVETGVIDASVPVENIGTEQGTYTVRLRGDGVVLAETEVSVPAGETVEATVRATVPDADGLALTIAGESLGEFTVEDSDADGSERTTDAGVQPTADAEDATDEPSDTADGSAPGGRFLVLLVAAVLVVVAVWALRRRDEP</sequence>
<evidence type="ECO:0000313" key="4">
    <source>
        <dbReference type="EMBL" id="TKR24694.1"/>
    </source>
</evidence>
<feature type="compositionally biased region" description="Polar residues" evidence="1">
    <location>
        <begin position="1529"/>
        <end position="1539"/>
    </location>
</feature>
<feature type="region of interest" description="Disordered" evidence="1">
    <location>
        <begin position="1391"/>
        <end position="1556"/>
    </location>
</feature>
<feature type="domain" description="GLUG" evidence="3">
    <location>
        <begin position="1154"/>
        <end position="1195"/>
    </location>
</feature>
<dbReference type="InterPro" id="IPR008964">
    <property type="entry name" value="Invasin/intimin_cell_adhesion"/>
</dbReference>
<feature type="domain" description="GLUG" evidence="3">
    <location>
        <begin position="1205"/>
        <end position="1226"/>
    </location>
</feature>
<dbReference type="Pfam" id="PF07581">
    <property type="entry name" value="Glug"/>
    <property type="match status" value="3"/>
</dbReference>
<feature type="transmembrane region" description="Helical" evidence="2">
    <location>
        <begin position="1828"/>
        <end position="1845"/>
    </location>
</feature>
<dbReference type="Gene3D" id="2.160.20.110">
    <property type="match status" value="5"/>
</dbReference>
<dbReference type="NCBIfam" id="TIGR04213">
    <property type="entry name" value="PGF_pre_PGF"/>
    <property type="match status" value="1"/>
</dbReference>
<keyword evidence="2" id="KW-1133">Transmembrane helix</keyword>
<dbReference type="Proteomes" id="UP000308037">
    <property type="component" value="Unassembled WGS sequence"/>
</dbReference>
<feature type="compositionally biased region" description="Acidic residues" evidence="1">
    <location>
        <begin position="1807"/>
        <end position="1817"/>
    </location>
</feature>
<keyword evidence="2" id="KW-0472">Membrane</keyword>
<name>A0A4U5J7Q0_9EURY</name>
<evidence type="ECO:0000259" key="3">
    <source>
        <dbReference type="Pfam" id="PF07581"/>
    </source>
</evidence>
<protein>
    <submittedName>
        <fullName evidence="4">PGF-pre-PGF domain-containing protein</fullName>
    </submittedName>
</protein>
<evidence type="ECO:0000313" key="5">
    <source>
        <dbReference type="Proteomes" id="UP000308037"/>
    </source>
</evidence>
<proteinExistence type="predicted"/>
<feature type="region of interest" description="Disordered" evidence="1">
    <location>
        <begin position="1785"/>
        <end position="1821"/>
    </location>
</feature>
<dbReference type="Gene3D" id="2.60.40.10">
    <property type="entry name" value="Immunoglobulins"/>
    <property type="match status" value="1"/>
</dbReference>
<organism evidence="4 5">
    <name type="scientific">Natronomonas salsuginis</name>
    <dbReference type="NCBI Taxonomy" id="2217661"/>
    <lineage>
        <taxon>Archaea</taxon>
        <taxon>Methanobacteriati</taxon>
        <taxon>Methanobacteriota</taxon>
        <taxon>Stenosarchaea group</taxon>
        <taxon>Halobacteria</taxon>
        <taxon>Halobacteriales</taxon>
        <taxon>Natronomonadaceae</taxon>
        <taxon>Natronomonas</taxon>
    </lineage>
</organism>
<feature type="compositionally biased region" description="Acidic residues" evidence="1">
    <location>
        <begin position="1571"/>
        <end position="1582"/>
    </location>
</feature>
<evidence type="ECO:0000256" key="1">
    <source>
        <dbReference type="SAM" id="MobiDB-lite"/>
    </source>
</evidence>
<accession>A0A4U5J7Q0</accession>
<dbReference type="InterPro" id="IPR011493">
    <property type="entry name" value="GLUG"/>
</dbReference>